<dbReference type="PANTHER" id="PTHR42878:SF7">
    <property type="entry name" value="SENSOR HISTIDINE KINASE GLRK"/>
    <property type="match status" value="1"/>
</dbReference>
<evidence type="ECO:0000259" key="15">
    <source>
        <dbReference type="PROSITE" id="PS50112"/>
    </source>
</evidence>
<dbReference type="Pfam" id="PF08448">
    <property type="entry name" value="PAS_4"/>
    <property type="match status" value="1"/>
</dbReference>
<dbReference type="SUPFAM" id="SSF55785">
    <property type="entry name" value="PYP-like sensor domain (PAS domain)"/>
    <property type="match status" value="1"/>
</dbReference>
<dbReference type="InterPro" id="IPR036890">
    <property type="entry name" value="HATPase_C_sf"/>
</dbReference>
<comment type="subcellular location">
    <subcellularLocation>
        <location evidence="2">Membrane</location>
        <topology evidence="2">Multi-pass membrane protein</topology>
    </subcellularLocation>
</comment>
<dbReference type="RefSeq" id="WP_222608461.1">
    <property type="nucleotide sequence ID" value="NZ_CP081958.1"/>
</dbReference>
<dbReference type="InterPro" id="IPR003594">
    <property type="entry name" value="HATPase_dom"/>
</dbReference>
<dbReference type="SMART" id="SM00387">
    <property type="entry name" value="HATPase_c"/>
    <property type="match status" value="1"/>
</dbReference>
<dbReference type="SMART" id="SM00091">
    <property type="entry name" value="PAS"/>
    <property type="match status" value="2"/>
</dbReference>
<keyword evidence="7" id="KW-0418">Kinase</keyword>
<dbReference type="CDD" id="cd00075">
    <property type="entry name" value="HATPase"/>
    <property type="match status" value="1"/>
</dbReference>
<comment type="catalytic activity">
    <reaction evidence="1">
        <text>ATP + protein L-histidine = ADP + protein N-phospho-L-histidine.</text>
        <dbReference type="EC" id="2.7.13.3"/>
    </reaction>
</comment>
<keyword evidence="11 13" id="KW-0472">Membrane</keyword>
<dbReference type="CDD" id="cd00130">
    <property type="entry name" value="PAS"/>
    <property type="match status" value="1"/>
</dbReference>
<keyword evidence="17" id="KW-1185">Reference proteome</keyword>
<evidence type="ECO:0000256" key="10">
    <source>
        <dbReference type="ARBA" id="ARBA00023012"/>
    </source>
</evidence>
<dbReference type="InterPro" id="IPR035965">
    <property type="entry name" value="PAS-like_dom_sf"/>
</dbReference>
<keyword evidence="5 13" id="KW-0812">Transmembrane</keyword>
<dbReference type="Gene3D" id="3.30.565.10">
    <property type="entry name" value="Histidine kinase-like ATPase, C-terminal domain"/>
    <property type="match status" value="1"/>
</dbReference>
<keyword evidence="10" id="KW-0902">Two-component regulatory system</keyword>
<dbReference type="InterPro" id="IPR031621">
    <property type="entry name" value="HisKA_7TM"/>
</dbReference>
<evidence type="ECO:0000256" key="1">
    <source>
        <dbReference type="ARBA" id="ARBA00000085"/>
    </source>
</evidence>
<feature type="transmembrane region" description="Helical" evidence="13">
    <location>
        <begin position="73"/>
        <end position="92"/>
    </location>
</feature>
<keyword evidence="9 13" id="KW-1133">Transmembrane helix</keyword>
<dbReference type="InterPro" id="IPR013655">
    <property type="entry name" value="PAS_fold_3"/>
</dbReference>
<keyword evidence="4" id="KW-0808">Transferase</keyword>
<dbReference type="Pfam" id="PF08447">
    <property type="entry name" value="PAS_3"/>
    <property type="match status" value="1"/>
</dbReference>
<feature type="transmembrane region" description="Helical" evidence="13">
    <location>
        <begin position="104"/>
        <end position="129"/>
    </location>
</feature>
<feature type="transmembrane region" description="Helical" evidence="13">
    <location>
        <begin position="6"/>
        <end position="28"/>
    </location>
</feature>
<evidence type="ECO:0000256" key="11">
    <source>
        <dbReference type="ARBA" id="ARBA00023136"/>
    </source>
</evidence>
<dbReference type="Pfam" id="PF02518">
    <property type="entry name" value="HATPase_c"/>
    <property type="match status" value="1"/>
</dbReference>
<evidence type="ECO:0000256" key="12">
    <source>
        <dbReference type="SAM" id="MobiDB-lite"/>
    </source>
</evidence>
<reference evidence="16 17" key="1">
    <citation type="journal article" date="2021" name="Int. J. Syst. Evol. Microbiol.">
        <title>Halobaculum halophilum sp. nov. and Halobaculum salinum sp. nov., isolated from salt lake and saline soil.</title>
        <authorList>
            <person name="Cui H.L."/>
            <person name="Shi X.W."/>
            <person name="Yin X.M."/>
            <person name="Yang X.Y."/>
            <person name="Hou J."/>
            <person name="Zhu L."/>
        </authorList>
    </citation>
    <scope>NUCLEOTIDE SEQUENCE [LARGE SCALE GENOMIC DNA]</scope>
    <source>
        <strain evidence="16 17">NBRC 109044</strain>
    </source>
</reference>
<evidence type="ECO:0000256" key="5">
    <source>
        <dbReference type="ARBA" id="ARBA00022692"/>
    </source>
</evidence>
<evidence type="ECO:0000256" key="9">
    <source>
        <dbReference type="ARBA" id="ARBA00022989"/>
    </source>
</evidence>
<dbReference type="PROSITE" id="PS50109">
    <property type="entry name" value="HIS_KIN"/>
    <property type="match status" value="1"/>
</dbReference>
<evidence type="ECO:0000313" key="17">
    <source>
        <dbReference type="Proteomes" id="UP000826254"/>
    </source>
</evidence>
<evidence type="ECO:0000313" key="16">
    <source>
        <dbReference type="EMBL" id="QZP38662.1"/>
    </source>
</evidence>
<feature type="transmembrane region" description="Helical" evidence="13">
    <location>
        <begin position="149"/>
        <end position="170"/>
    </location>
</feature>
<dbReference type="GeneID" id="67177647"/>
<feature type="domain" description="PAS" evidence="15">
    <location>
        <begin position="356"/>
        <end position="426"/>
    </location>
</feature>
<dbReference type="GO" id="GO:0030295">
    <property type="term" value="F:protein kinase activator activity"/>
    <property type="evidence" value="ECO:0007669"/>
    <property type="project" value="TreeGrafter"/>
</dbReference>
<dbReference type="PROSITE" id="PS50112">
    <property type="entry name" value="PAS"/>
    <property type="match status" value="1"/>
</dbReference>
<dbReference type="EC" id="2.7.13.3" evidence="3"/>
<accession>A0A8T8WFK7</accession>
<evidence type="ECO:0000256" key="6">
    <source>
        <dbReference type="ARBA" id="ARBA00022741"/>
    </source>
</evidence>
<feature type="transmembrane region" description="Helical" evidence="13">
    <location>
        <begin position="182"/>
        <end position="201"/>
    </location>
</feature>
<dbReference type="SUPFAM" id="SSF55874">
    <property type="entry name" value="ATPase domain of HSP90 chaperone/DNA topoisomerase II/histidine kinase"/>
    <property type="match status" value="1"/>
</dbReference>
<dbReference type="GO" id="GO:0007234">
    <property type="term" value="P:osmosensory signaling via phosphorelay pathway"/>
    <property type="evidence" value="ECO:0007669"/>
    <property type="project" value="TreeGrafter"/>
</dbReference>
<protein>
    <recommendedName>
        <fullName evidence="3">histidine kinase</fullName>
        <ecNumber evidence="3">2.7.13.3</ecNumber>
    </recommendedName>
</protein>
<dbReference type="Gene3D" id="1.10.287.130">
    <property type="match status" value="1"/>
</dbReference>
<evidence type="ECO:0000256" key="3">
    <source>
        <dbReference type="ARBA" id="ARBA00012438"/>
    </source>
</evidence>
<evidence type="ECO:0000256" key="13">
    <source>
        <dbReference type="SAM" id="Phobius"/>
    </source>
</evidence>
<feature type="domain" description="Histidine kinase" evidence="14">
    <location>
        <begin position="485"/>
        <end position="670"/>
    </location>
</feature>
<feature type="compositionally biased region" description="Gly residues" evidence="12">
    <location>
        <begin position="737"/>
        <end position="746"/>
    </location>
</feature>
<dbReference type="CDD" id="cd00082">
    <property type="entry name" value="HisKA"/>
    <property type="match status" value="1"/>
</dbReference>
<name>A0A8T8WFK7_9EURY</name>
<dbReference type="InterPro" id="IPR036097">
    <property type="entry name" value="HisK_dim/P_sf"/>
</dbReference>
<evidence type="ECO:0000256" key="4">
    <source>
        <dbReference type="ARBA" id="ARBA00022679"/>
    </source>
</evidence>
<evidence type="ECO:0000256" key="8">
    <source>
        <dbReference type="ARBA" id="ARBA00022840"/>
    </source>
</evidence>
<feature type="transmembrane region" description="Helical" evidence="13">
    <location>
        <begin position="40"/>
        <end position="61"/>
    </location>
</feature>
<feature type="region of interest" description="Disordered" evidence="12">
    <location>
        <begin position="713"/>
        <end position="757"/>
    </location>
</feature>
<dbReference type="GO" id="GO:0000155">
    <property type="term" value="F:phosphorelay sensor kinase activity"/>
    <property type="evidence" value="ECO:0007669"/>
    <property type="project" value="InterPro"/>
</dbReference>
<organism evidence="16 17">
    <name type="scientific">Halobaculum magnesiiphilum</name>
    <dbReference type="NCBI Taxonomy" id="1017351"/>
    <lineage>
        <taxon>Archaea</taxon>
        <taxon>Methanobacteriati</taxon>
        <taxon>Methanobacteriota</taxon>
        <taxon>Stenosarchaea group</taxon>
        <taxon>Halobacteria</taxon>
        <taxon>Halobacteriales</taxon>
        <taxon>Haloferacaceae</taxon>
        <taxon>Halobaculum</taxon>
    </lineage>
</organism>
<dbReference type="KEGG" id="hmp:K6T50_05855"/>
<evidence type="ECO:0000259" key="14">
    <source>
        <dbReference type="PROSITE" id="PS50109"/>
    </source>
</evidence>
<keyword evidence="8" id="KW-0067">ATP-binding</keyword>
<keyword evidence="6" id="KW-0547">Nucleotide-binding</keyword>
<proteinExistence type="predicted"/>
<dbReference type="InterPro" id="IPR005467">
    <property type="entry name" value="His_kinase_dom"/>
</dbReference>
<dbReference type="EMBL" id="CP081958">
    <property type="protein sequence ID" value="QZP38662.1"/>
    <property type="molecule type" value="Genomic_DNA"/>
</dbReference>
<feature type="region of interest" description="Disordered" evidence="12">
    <location>
        <begin position="305"/>
        <end position="327"/>
    </location>
</feature>
<dbReference type="AlphaFoldDB" id="A0A8T8WFK7"/>
<dbReference type="GO" id="GO:0016020">
    <property type="term" value="C:membrane"/>
    <property type="evidence" value="ECO:0007669"/>
    <property type="project" value="UniProtKB-SubCell"/>
</dbReference>
<sequence>MVTDLELLVAAAVGSAVVSTGAGGLAYLRTRERTDHAGAAIAATLGLVAVWATVFALQLAAGTTSPGAGLLKLKWLVATPVVTTSLLFAIAYAGHDGWLTPPRVAALAVEPAVAGAVAVVNPGGVFFAAIAPWRVGGATVLVPDPGPALLAHIVYGVLAGAAFVWLLGRVAVRSSGTYRTQAAVLCAGTATPVATATLFVLRPSWAPPFDATPLGFGVVSLLLLVAMWRYDLFDVASVAHETVFAGLDDAVVVVDDDGHVVETNPSARDAFELGPDVVGADAERVLPEAVVSSGLLDGDDAEVALDGAADGSDGHPGASRRGPPADPTYFEATSESLGREGLRLLVFRDVTERTEMQRRYRAYVEHSQDVVAVADADGVLEYISPAVESVLGYDPERLEGGVFTDYIHPDDRRSVAEPFAESLGRPGERVRVSFRVEHRDGGWRVLDGVGVNRFHDPHIGGYLLTLRDETQRDRYEQRLRVLTRVLRHDLRNELNVVHGYADVIAAEGGDTAEHAERIQRSAERLASLGTRVRGVDQTLRRTDHGGRPVDVTRVVGEVADRARERFPGMTVTVDADETIAYADELLATAVWNVVENAARHHDGDRPAVAITLSDGDDTVELRIADDGPGIPAEDREAVESGHETQLRHASGLGLWLVRWIVDGVDGELSFVDGADATDDDTADDATADGAAAEAIDEVGTVVVIRLRAADTESVSASSIEQMDPWGVARAAPERTDGGAGDAGPFGGSVASRPSNDD</sequence>
<dbReference type="Proteomes" id="UP000826254">
    <property type="component" value="Chromosome"/>
</dbReference>
<dbReference type="InterPro" id="IPR050351">
    <property type="entry name" value="BphY/WalK/GraS-like"/>
</dbReference>
<dbReference type="SUPFAM" id="SSF47384">
    <property type="entry name" value="Homodimeric domain of signal transducing histidine kinase"/>
    <property type="match status" value="1"/>
</dbReference>
<evidence type="ECO:0000256" key="2">
    <source>
        <dbReference type="ARBA" id="ARBA00004141"/>
    </source>
</evidence>
<evidence type="ECO:0000256" key="7">
    <source>
        <dbReference type="ARBA" id="ARBA00022777"/>
    </source>
</evidence>
<dbReference type="GO" id="GO:0000156">
    <property type="term" value="F:phosphorelay response regulator activity"/>
    <property type="evidence" value="ECO:0007669"/>
    <property type="project" value="TreeGrafter"/>
</dbReference>
<dbReference type="PANTHER" id="PTHR42878">
    <property type="entry name" value="TWO-COMPONENT HISTIDINE KINASE"/>
    <property type="match status" value="1"/>
</dbReference>
<dbReference type="NCBIfam" id="TIGR00229">
    <property type="entry name" value="sensory_box"/>
    <property type="match status" value="1"/>
</dbReference>
<dbReference type="Pfam" id="PF16927">
    <property type="entry name" value="HisKA_7TM"/>
    <property type="match status" value="1"/>
</dbReference>
<dbReference type="InterPro" id="IPR000014">
    <property type="entry name" value="PAS"/>
</dbReference>
<dbReference type="GO" id="GO:0005524">
    <property type="term" value="F:ATP binding"/>
    <property type="evidence" value="ECO:0007669"/>
    <property type="project" value="UniProtKB-KW"/>
</dbReference>
<gene>
    <name evidence="16" type="ORF">K6T50_05855</name>
</gene>
<dbReference type="InterPro" id="IPR003661">
    <property type="entry name" value="HisK_dim/P_dom"/>
</dbReference>
<dbReference type="Gene3D" id="3.30.450.20">
    <property type="entry name" value="PAS domain"/>
    <property type="match status" value="2"/>
</dbReference>
<dbReference type="InterPro" id="IPR013656">
    <property type="entry name" value="PAS_4"/>
</dbReference>